<feature type="region of interest" description="Disordered" evidence="1">
    <location>
        <begin position="107"/>
        <end position="126"/>
    </location>
</feature>
<keyword evidence="3" id="KW-1185">Reference proteome</keyword>
<gene>
    <name evidence="2" type="ORF">SAMN06264365_118116</name>
</gene>
<reference evidence="2 3" key="1">
    <citation type="submission" date="2017-06" db="EMBL/GenBank/DDBJ databases">
        <authorList>
            <person name="Kim H.J."/>
            <person name="Triplett B.A."/>
        </authorList>
    </citation>
    <scope>NUCLEOTIDE SEQUENCE [LARGE SCALE GENOMIC DNA]</scope>
    <source>
        <strain evidence="2 3">DSM 43151</strain>
    </source>
</reference>
<proteinExistence type="predicted"/>
<evidence type="ECO:0000313" key="3">
    <source>
        <dbReference type="Proteomes" id="UP000198415"/>
    </source>
</evidence>
<dbReference type="AlphaFoldDB" id="A0A239FK46"/>
<accession>A0A239FK46</accession>
<dbReference type="RefSeq" id="WP_089297346.1">
    <property type="nucleotide sequence ID" value="NZ_BOMU01000078.1"/>
</dbReference>
<name>A0A239FK46_9ACTN</name>
<evidence type="ECO:0000313" key="2">
    <source>
        <dbReference type="EMBL" id="SNS57117.1"/>
    </source>
</evidence>
<evidence type="ECO:0000256" key="1">
    <source>
        <dbReference type="SAM" id="MobiDB-lite"/>
    </source>
</evidence>
<dbReference type="Proteomes" id="UP000198415">
    <property type="component" value="Unassembled WGS sequence"/>
</dbReference>
<sequence>MGIRKIRTVKLATAIPVALVVTLAAGLSVSVADVRSSTSAVAAPAGADDVKPERLKGALLTEGQLPKANWSPLLAMGDRELGSLLSSQYDAATVGGDPCALLRKAANAPQPAASGPNAPDKGRSSDLLPSIAGLGPLLNFWSEKTRAEPSHVPVAIAAFVKEGEPVSLVLQSLADLGRARSRDEVRRTERILLRCPDFHRAPITLTMTPLWMPQLGDHSVAMDYTITFAVEGDTPTSVSLYGKSLVVAYKNVSMNLVTATFDREINDAVQLRALAKTAMQNLRKANW</sequence>
<organism evidence="2 3">
    <name type="scientific">Actinoplanes regularis</name>
    <dbReference type="NCBI Taxonomy" id="52697"/>
    <lineage>
        <taxon>Bacteria</taxon>
        <taxon>Bacillati</taxon>
        <taxon>Actinomycetota</taxon>
        <taxon>Actinomycetes</taxon>
        <taxon>Micromonosporales</taxon>
        <taxon>Micromonosporaceae</taxon>
        <taxon>Actinoplanes</taxon>
    </lineage>
</organism>
<dbReference type="EMBL" id="FZNR01000018">
    <property type="protein sequence ID" value="SNS57117.1"/>
    <property type="molecule type" value="Genomic_DNA"/>
</dbReference>
<protein>
    <submittedName>
        <fullName evidence="2">Uncharacterized protein</fullName>
    </submittedName>
</protein>